<sequence length="451" mass="50484">MKIKESLNVTFDETPSTSKTSPLVDDNLDKDQAIKIFETKNLENDIEDETLKVDEIVNIEEPKNHLLENVIENLNQITLRPDIMFSICLCPCFQDDPKTSHLEAVKLIFRYIKGTPHLGLWYPKRTGIETIVYANSDHARDYVDRKSTSVESNEPHDPLFDELYSLTKMTSAEEIRDASLNVTKIKVMKGLHRNGDLPVPDLRTIEELCQPSLNGRGGPIASIVIQATNFGLKNNMIQQVHNSCQFHGGTFMKRCPEECYDLIENMTAHHNNWDISGQHSQNQPLAYQAPAYQAPAYQAPVHQPQIPQPQVVTTNEFTNFMKANNAILKNMQTNMTSLKNSNLELKNMFVQFMKINTTSSSSSRTLPSNTITNPKEDLKGITTRSETACQGPTIPTTSSSPVVERETEATKDTVHPTNNGSTEDVQPLVVQTESPILNSEPAVAPIIEPVV</sequence>
<feature type="compositionally biased region" description="Low complexity" evidence="1">
    <location>
        <begin position="359"/>
        <end position="370"/>
    </location>
</feature>
<evidence type="ECO:0000313" key="2">
    <source>
        <dbReference type="EMBL" id="GEU37378.1"/>
    </source>
</evidence>
<feature type="compositionally biased region" description="Polar residues" evidence="1">
    <location>
        <begin position="384"/>
        <end position="401"/>
    </location>
</feature>
<feature type="region of interest" description="Disordered" evidence="1">
    <location>
        <begin position="384"/>
        <end position="424"/>
    </location>
</feature>
<dbReference type="EMBL" id="BKCJ010000922">
    <property type="protein sequence ID" value="GEU37378.1"/>
    <property type="molecule type" value="Genomic_DNA"/>
</dbReference>
<evidence type="ECO:0000256" key="1">
    <source>
        <dbReference type="SAM" id="MobiDB-lite"/>
    </source>
</evidence>
<accession>A0A6L2JK42</accession>
<feature type="compositionally biased region" description="Polar residues" evidence="1">
    <location>
        <begin position="7"/>
        <end position="21"/>
    </location>
</feature>
<protein>
    <submittedName>
        <fullName evidence="2">Uncharacterized mitochondrial protein AtMg00810-like</fullName>
    </submittedName>
</protein>
<dbReference type="PANTHER" id="PTHR11439">
    <property type="entry name" value="GAG-POL-RELATED RETROTRANSPOSON"/>
    <property type="match status" value="1"/>
</dbReference>
<dbReference type="AlphaFoldDB" id="A0A6L2JK42"/>
<name>A0A6L2JK42_TANCI</name>
<feature type="region of interest" description="Disordered" evidence="1">
    <location>
        <begin position="1"/>
        <end position="24"/>
    </location>
</feature>
<feature type="region of interest" description="Disordered" evidence="1">
    <location>
        <begin position="359"/>
        <end position="378"/>
    </location>
</feature>
<organism evidence="2">
    <name type="scientific">Tanacetum cinerariifolium</name>
    <name type="common">Dalmatian daisy</name>
    <name type="synonym">Chrysanthemum cinerariifolium</name>
    <dbReference type="NCBI Taxonomy" id="118510"/>
    <lineage>
        <taxon>Eukaryota</taxon>
        <taxon>Viridiplantae</taxon>
        <taxon>Streptophyta</taxon>
        <taxon>Embryophyta</taxon>
        <taxon>Tracheophyta</taxon>
        <taxon>Spermatophyta</taxon>
        <taxon>Magnoliopsida</taxon>
        <taxon>eudicotyledons</taxon>
        <taxon>Gunneridae</taxon>
        <taxon>Pentapetalae</taxon>
        <taxon>asterids</taxon>
        <taxon>campanulids</taxon>
        <taxon>Asterales</taxon>
        <taxon>Asteraceae</taxon>
        <taxon>Asteroideae</taxon>
        <taxon>Anthemideae</taxon>
        <taxon>Anthemidinae</taxon>
        <taxon>Tanacetum</taxon>
    </lineage>
</organism>
<feature type="compositionally biased region" description="Basic and acidic residues" evidence="1">
    <location>
        <begin position="403"/>
        <end position="414"/>
    </location>
</feature>
<gene>
    <name evidence="2" type="ORF">Tci_009356</name>
</gene>
<reference evidence="2" key="1">
    <citation type="journal article" date="2019" name="Sci. Rep.">
        <title>Draft genome of Tanacetum cinerariifolium, the natural source of mosquito coil.</title>
        <authorList>
            <person name="Yamashiro T."/>
            <person name="Shiraishi A."/>
            <person name="Satake H."/>
            <person name="Nakayama K."/>
        </authorList>
    </citation>
    <scope>NUCLEOTIDE SEQUENCE</scope>
</reference>
<proteinExistence type="predicted"/>
<dbReference type="PANTHER" id="PTHR11439:SF463">
    <property type="entry name" value="REVERSE TRANSCRIPTASE TY1_COPIA-TYPE DOMAIN-CONTAINING PROTEIN"/>
    <property type="match status" value="1"/>
</dbReference>
<comment type="caution">
    <text evidence="2">The sequence shown here is derived from an EMBL/GenBank/DDBJ whole genome shotgun (WGS) entry which is preliminary data.</text>
</comment>
<feature type="compositionally biased region" description="Polar residues" evidence="1">
    <location>
        <begin position="415"/>
        <end position="424"/>
    </location>
</feature>